<dbReference type="EMBL" id="LWHJ01000022">
    <property type="protein sequence ID" value="OAQ40318.1"/>
    <property type="molecule type" value="Genomic_DNA"/>
</dbReference>
<dbReference type="GO" id="GO:0004065">
    <property type="term" value="F:arylsulfatase activity"/>
    <property type="evidence" value="ECO:0007669"/>
    <property type="project" value="TreeGrafter"/>
</dbReference>
<dbReference type="InterPro" id="IPR050738">
    <property type="entry name" value="Sulfatase"/>
</dbReference>
<keyword evidence="3" id="KW-0378">Hydrolase</keyword>
<comment type="similarity">
    <text evidence="1">Belongs to the sulfatase family.</text>
</comment>
<evidence type="ECO:0000256" key="1">
    <source>
        <dbReference type="ARBA" id="ARBA00008779"/>
    </source>
</evidence>
<evidence type="ECO:0000256" key="3">
    <source>
        <dbReference type="ARBA" id="ARBA00022801"/>
    </source>
</evidence>
<evidence type="ECO:0000256" key="4">
    <source>
        <dbReference type="ARBA" id="ARBA00022837"/>
    </source>
</evidence>
<evidence type="ECO:0000313" key="6">
    <source>
        <dbReference type="EMBL" id="OAQ40318.1"/>
    </source>
</evidence>
<evidence type="ECO:0000256" key="2">
    <source>
        <dbReference type="ARBA" id="ARBA00022723"/>
    </source>
</evidence>
<dbReference type="PROSITE" id="PS00149">
    <property type="entry name" value="SULFATASE_2"/>
    <property type="match status" value="1"/>
</dbReference>
<dbReference type="STRING" id="1826909.A5893_05030"/>
<gene>
    <name evidence="6" type="ORF">A5893_05030</name>
</gene>
<accession>A0A179DH86</accession>
<name>A0A179DH86_9SPHI</name>
<feature type="domain" description="Sulfatase N-terminal" evidence="5">
    <location>
        <begin position="36"/>
        <end position="348"/>
    </location>
</feature>
<comment type="caution">
    <text evidence="6">The sequence shown here is derived from an EMBL/GenBank/DDBJ whole genome shotgun (WGS) entry which is preliminary data.</text>
</comment>
<dbReference type="InterPro" id="IPR017850">
    <property type="entry name" value="Alkaline_phosphatase_core_sf"/>
</dbReference>
<proteinExistence type="inferred from homology"/>
<dbReference type="PROSITE" id="PS00523">
    <property type="entry name" value="SULFATASE_1"/>
    <property type="match status" value="1"/>
</dbReference>
<dbReference type="AlphaFoldDB" id="A0A179DH86"/>
<evidence type="ECO:0000259" key="5">
    <source>
        <dbReference type="Pfam" id="PF00884"/>
    </source>
</evidence>
<reference evidence="6 7" key="2">
    <citation type="submission" date="2016-06" db="EMBL/GenBank/DDBJ databases">
        <title>Pedobacter psychrophilus sp. nov., isolated from Antarctic fragmentary rock.</title>
        <authorList>
            <person name="Svec P."/>
        </authorList>
    </citation>
    <scope>NUCLEOTIDE SEQUENCE [LARGE SCALE GENOMIC DNA]</scope>
    <source>
        <strain evidence="6 7">CCM 8644</strain>
    </source>
</reference>
<dbReference type="Gene3D" id="3.30.1120.10">
    <property type="match status" value="1"/>
</dbReference>
<dbReference type="InterPro" id="IPR000917">
    <property type="entry name" value="Sulfatase_N"/>
</dbReference>
<dbReference type="Pfam" id="PF00884">
    <property type="entry name" value="Sulfatase"/>
    <property type="match status" value="1"/>
</dbReference>
<keyword evidence="2" id="KW-0479">Metal-binding</keyword>
<reference evidence="6 7" key="1">
    <citation type="submission" date="2016-04" db="EMBL/GenBank/DDBJ databases">
        <authorList>
            <person name="Evans L.H."/>
            <person name="Alamgir A."/>
            <person name="Owens N."/>
            <person name="Weber N.D."/>
            <person name="Virtaneva K."/>
            <person name="Barbian K."/>
            <person name="Babar A."/>
            <person name="Rosenke K."/>
        </authorList>
    </citation>
    <scope>NUCLEOTIDE SEQUENCE [LARGE SCALE GENOMIC DNA]</scope>
    <source>
        <strain evidence="6 7">CCM 8644</strain>
    </source>
</reference>
<dbReference type="CDD" id="cd16144">
    <property type="entry name" value="ARS_like"/>
    <property type="match status" value="1"/>
</dbReference>
<organism evidence="6 7">
    <name type="scientific">Pedobacter psychrophilus</name>
    <dbReference type="NCBI Taxonomy" id="1826909"/>
    <lineage>
        <taxon>Bacteria</taxon>
        <taxon>Pseudomonadati</taxon>
        <taxon>Bacteroidota</taxon>
        <taxon>Sphingobacteriia</taxon>
        <taxon>Sphingobacteriales</taxon>
        <taxon>Sphingobacteriaceae</taxon>
        <taxon>Pedobacter</taxon>
    </lineage>
</organism>
<dbReference type="SUPFAM" id="SSF53649">
    <property type="entry name" value="Alkaline phosphatase-like"/>
    <property type="match status" value="1"/>
</dbReference>
<dbReference type="PANTHER" id="PTHR42693:SF33">
    <property type="entry name" value="ARYLSULFATASE"/>
    <property type="match status" value="1"/>
</dbReference>
<keyword evidence="7" id="KW-1185">Reference proteome</keyword>
<dbReference type="InterPro" id="IPR024607">
    <property type="entry name" value="Sulfatase_CS"/>
</dbReference>
<sequence length="458" mass="51219">MKVNLFLIKYLKLVLTVLVLLSLIPEVNSQVKTSKPNIVLILSDDAGYADFSFQSNRLIPTPNIDFIAKEGVKFTDAYVTGAVCSPSRAGILTGVNQATFGHVINFVQNVKYTIPLNSLGLPTNQKLIGEYLKPCGYTTGIVGKWHEGFSERFHPNNRGFDYFWGFLWGSSPYYAGQAKLVEENNSHIPAENIPYMTDAIGDKSLEFIEKNAQNPFFLYVSFNAPHTPMQAKPEVLKKYEDKFSPKGRALNAAMTESLDENVGRILEKLKKLNLLDNTLVIFTNDNGGQIVESFADNYPLKGRKGEIYEGGIRVPMAIMWKGKIKPGIVSEVPVTTLDFLPTFINAAGGKASQFPKLEGKDLMTILNAKSSKKLLKRDFYWDIGYGQGAIRSGDWKMSFFRDQPAELHNLKNDISEKNDLAKQQPAIAKNLTDKFLAWKKKLPPQAWTALGKEKESDD</sequence>
<dbReference type="GO" id="GO:0046872">
    <property type="term" value="F:metal ion binding"/>
    <property type="evidence" value="ECO:0007669"/>
    <property type="project" value="UniProtKB-KW"/>
</dbReference>
<evidence type="ECO:0000313" key="7">
    <source>
        <dbReference type="Proteomes" id="UP000078459"/>
    </source>
</evidence>
<protein>
    <recommendedName>
        <fullName evidence="5">Sulfatase N-terminal domain-containing protein</fullName>
    </recommendedName>
</protein>
<keyword evidence="4" id="KW-0106">Calcium</keyword>
<dbReference type="Proteomes" id="UP000078459">
    <property type="component" value="Unassembled WGS sequence"/>
</dbReference>
<dbReference type="Gene3D" id="3.40.720.10">
    <property type="entry name" value="Alkaline Phosphatase, subunit A"/>
    <property type="match status" value="1"/>
</dbReference>
<dbReference type="PANTHER" id="PTHR42693">
    <property type="entry name" value="ARYLSULFATASE FAMILY MEMBER"/>
    <property type="match status" value="1"/>
</dbReference>
<dbReference type="OrthoDB" id="9803751at2"/>